<reference evidence="3" key="3">
    <citation type="submission" date="2016-06" db="UniProtKB">
        <authorList>
            <consortium name="WormBaseParasite"/>
        </authorList>
    </citation>
    <scope>IDENTIFICATION</scope>
</reference>
<evidence type="ECO:0000256" key="1">
    <source>
        <dbReference type="SAM" id="SignalP"/>
    </source>
</evidence>
<dbReference type="AlphaFoldDB" id="A0A183BZS4"/>
<evidence type="ECO:0000313" key="2">
    <source>
        <dbReference type="Proteomes" id="UP000050741"/>
    </source>
</evidence>
<name>A0A183BZS4_GLOPA</name>
<dbReference type="Proteomes" id="UP000050741">
    <property type="component" value="Unassembled WGS sequence"/>
</dbReference>
<accession>A0A183BZS4</accession>
<keyword evidence="1" id="KW-0732">Signal</keyword>
<organism evidence="2 3">
    <name type="scientific">Globodera pallida</name>
    <name type="common">Potato cyst nematode worm</name>
    <name type="synonym">Heterodera pallida</name>
    <dbReference type="NCBI Taxonomy" id="36090"/>
    <lineage>
        <taxon>Eukaryota</taxon>
        <taxon>Metazoa</taxon>
        <taxon>Ecdysozoa</taxon>
        <taxon>Nematoda</taxon>
        <taxon>Chromadorea</taxon>
        <taxon>Rhabditida</taxon>
        <taxon>Tylenchina</taxon>
        <taxon>Tylenchomorpha</taxon>
        <taxon>Tylenchoidea</taxon>
        <taxon>Heteroderidae</taxon>
        <taxon>Heteroderinae</taxon>
        <taxon>Globodera</taxon>
    </lineage>
</organism>
<proteinExistence type="predicted"/>
<dbReference type="WBParaSite" id="GPLIN_000611500">
    <property type="protein sequence ID" value="GPLIN_000611500"/>
    <property type="gene ID" value="GPLIN_000611500"/>
</dbReference>
<feature type="signal peptide" evidence="1">
    <location>
        <begin position="1"/>
        <end position="17"/>
    </location>
</feature>
<reference evidence="2" key="2">
    <citation type="submission" date="2014-05" db="EMBL/GenBank/DDBJ databases">
        <title>The genome and life-stage specific transcriptomes of Globodera pallida elucidate key aspects of plant parasitism by a cyst nematode.</title>
        <authorList>
            <person name="Cotton J.A."/>
            <person name="Lilley C.J."/>
            <person name="Jones L.M."/>
            <person name="Kikuchi T."/>
            <person name="Reid A.J."/>
            <person name="Thorpe P."/>
            <person name="Tsai I.J."/>
            <person name="Beasley H."/>
            <person name="Blok V."/>
            <person name="Cock P.J.A."/>
            <person name="Van den Akker S.E."/>
            <person name="Holroyd N."/>
            <person name="Hunt M."/>
            <person name="Mantelin S."/>
            <person name="Naghra H."/>
            <person name="Pain A."/>
            <person name="Palomares-Rius J.E."/>
            <person name="Zarowiecki M."/>
            <person name="Berriman M."/>
            <person name="Jones J.T."/>
            <person name="Urwin P.E."/>
        </authorList>
    </citation>
    <scope>NUCLEOTIDE SEQUENCE [LARGE SCALE GENOMIC DNA]</scope>
    <source>
        <strain evidence="2">Lindley</strain>
    </source>
</reference>
<reference evidence="2" key="1">
    <citation type="submission" date="2013-12" db="EMBL/GenBank/DDBJ databases">
        <authorList>
            <person name="Aslett M."/>
        </authorList>
    </citation>
    <scope>NUCLEOTIDE SEQUENCE [LARGE SCALE GENOMIC DNA]</scope>
    <source>
        <strain evidence="2">Lindley</strain>
    </source>
</reference>
<feature type="chain" id="PRO_5008146859" evidence="1">
    <location>
        <begin position="18"/>
        <end position="484"/>
    </location>
</feature>
<sequence>MLLRYLTINFLFTNIMTSSPNTTVRDITPDKGILYFGWDNRTLKDLLRGPKKNAEAPLNFVLLCYKSTASAVALKQFNLCLEYFYELAAQQMNCIFVDLELLLVDSFMDKFKQFLNDTGVPKAINSMDGFPHIGARLIKMRGADQLLTADVVAEERRKLGIFVCDDVLFEVFKFCRPYMLGLKVALISDRFDCLVDAHFKSKKWSLGHLEIRRANDGNGAEIVKINGDIERKLPIPQKALPDKVIGFKDIWISYIDRSVIEFLRRLRRLFDDCKGTILFIGPTDDQKRSWQIIWYRIWPLINDNIFGISLRSSELARLHQFYPVILDDCPKLRLIHSDYAFPEFSASAGTFADQALAKWLHTPRGDGLAKMLRCKFRLRGMEGLKRAFLNSTNPVNFIICLNDCWGSAEIVIFELKNYLTGEHLVFRHFYEGKWLLIRCPIERDEKQWAEWEKMAAGWNKPWLWNRINVNFNDSFIGDGLFGAK</sequence>
<protein>
    <submittedName>
        <fullName evidence="3">Uncharacterized protein</fullName>
    </submittedName>
</protein>
<keyword evidence="2" id="KW-1185">Reference proteome</keyword>
<evidence type="ECO:0000313" key="3">
    <source>
        <dbReference type="WBParaSite" id="GPLIN_000611500"/>
    </source>
</evidence>